<keyword evidence="10" id="KW-1185">Reference proteome</keyword>
<evidence type="ECO:0000256" key="5">
    <source>
        <dbReference type="ARBA" id="ARBA00023027"/>
    </source>
</evidence>
<dbReference type="PROSITE" id="PS51202">
    <property type="entry name" value="RCK_C"/>
    <property type="match status" value="2"/>
</dbReference>
<keyword evidence="3" id="KW-0633">Potassium transport</keyword>
<feature type="domain" description="RCK C-terminal" evidence="8">
    <location>
        <begin position="360"/>
        <end position="431"/>
    </location>
</feature>
<dbReference type="PROSITE" id="PS51201">
    <property type="entry name" value="RCK_N"/>
    <property type="match status" value="1"/>
</dbReference>
<sequence length="431" mass="48287">MRVAIIGAGVVGSYLAKRLSKEGYEVAVVDVDPSKVEQIAYSYDVLGVTCNALEVNCLKQVKDFDLFIVVTENDEKNVSIAVLLRSLFQKKHIIVRVNNKAFSSPPVKELLGYETVNVLSEVVTTVVMAVRYPFALSVSRLENEGLLIFKYEVKVEDFLAGKRLEELQEARRSVEFTVVAVEREGEILIPNGKTTLYPGDKIYVAVKEQDVYRLVETLQISYTPTRLVFVLGYSRYTDEILLKLSETKEVTVKFISPDLSVCEEIAGKFPNVMVLHGEPTDVELLKEEEIEKADLTVAVSDDEESNVLSAILAKKFKCKRACALIFHPEYETIIESIGVDIPIVPRKLIASKVYRSLSKRAVLEFLELAENLDVIEIRVSAERSFKVKEAKQFLKGECNLIIAIKRGNTVLLATGETVIEPGDTVICVKRR</sequence>
<keyword evidence="6" id="KW-0406">Ion transport</keyword>
<dbReference type="GO" id="GO:0015079">
    <property type="term" value="F:potassium ion transmembrane transporter activity"/>
    <property type="evidence" value="ECO:0007669"/>
    <property type="project" value="InterPro"/>
</dbReference>
<dbReference type="STRING" id="648996.Theam_0356"/>
<dbReference type="GO" id="GO:0005886">
    <property type="term" value="C:plasma membrane"/>
    <property type="evidence" value="ECO:0007669"/>
    <property type="project" value="InterPro"/>
</dbReference>
<dbReference type="eggNOG" id="COG0569">
    <property type="taxonomic scope" value="Bacteria"/>
</dbReference>
<evidence type="ECO:0000256" key="4">
    <source>
        <dbReference type="ARBA" id="ARBA00022958"/>
    </source>
</evidence>
<evidence type="ECO:0000256" key="1">
    <source>
        <dbReference type="ARBA" id="ARBA00017378"/>
    </source>
</evidence>
<organism evidence="9 10">
    <name type="scientific">Thermovibrio ammonificans (strain DSM 15698 / JCM 12110 / HB-1)</name>
    <dbReference type="NCBI Taxonomy" id="648996"/>
    <lineage>
        <taxon>Bacteria</taxon>
        <taxon>Pseudomonadati</taxon>
        <taxon>Aquificota</taxon>
        <taxon>Aquificia</taxon>
        <taxon>Desulfurobacteriales</taxon>
        <taxon>Desulfurobacteriaceae</taxon>
        <taxon>Thermovibrio</taxon>
    </lineage>
</organism>
<dbReference type="InterPro" id="IPR006037">
    <property type="entry name" value="RCK_C"/>
</dbReference>
<dbReference type="InterPro" id="IPR003148">
    <property type="entry name" value="RCK_N"/>
</dbReference>
<dbReference type="InterPro" id="IPR036721">
    <property type="entry name" value="RCK_C_sf"/>
</dbReference>
<gene>
    <name evidence="9" type="ordered locus">Theam_0356</name>
</gene>
<dbReference type="SUPFAM" id="SSF116726">
    <property type="entry name" value="TrkA C-terminal domain-like"/>
    <property type="match status" value="2"/>
</dbReference>
<dbReference type="InterPro" id="IPR006036">
    <property type="entry name" value="K_uptake_TrkA"/>
</dbReference>
<dbReference type="Gene3D" id="3.30.70.1450">
    <property type="entry name" value="Regulator of K+ conductance, C-terminal domain"/>
    <property type="match status" value="2"/>
</dbReference>
<dbReference type="InterPro" id="IPR050721">
    <property type="entry name" value="Trk_Ktr_HKT_K-transport"/>
</dbReference>
<evidence type="ECO:0000256" key="6">
    <source>
        <dbReference type="ARBA" id="ARBA00023065"/>
    </source>
</evidence>
<dbReference type="OrthoDB" id="9775180at2"/>
<evidence type="ECO:0000313" key="9">
    <source>
        <dbReference type="EMBL" id="ADU96329.1"/>
    </source>
</evidence>
<dbReference type="Pfam" id="PF02080">
    <property type="entry name" value="TrkA_C"/>
    <property type="match status" value="1"/>
</dbReference>
<evidence type="ECO:0000259" key="8">
    <source>
        <dbReference type="PROSITE" id="PS51202"/>
    </source>
</evidence>
<dbReference type="PANTHER" id="PTHR43833">
    <property type="entry name" value="POTASSIUM CHANNEL PROTEIN 2-RELATED-RELATED"/>
    <property type="match status" value="1"/>
</dbReference>
<dbReference type="EMBL" id="CP002444">
    <property type="protein sequence ID" value="ADU96329.1"/>
    <property type="molecule type" value="Genomic_DNA"/>
</dbReference>
<keyword evidence="2" id="KW-0813">Transport</keyword>
<dbReference type="KEGG" id="tam:Theam_0356"/>
<dbReference type="Pfam" id="PF02254">
    <property type="entry name" value="TrkA_N"/>
    <property type="match status" value="2"/>
</dbReference>
<accession>E8T4R7</accession>
<keyword evidence="5" id="KW-0520">NAD</keyword>
<dbReference type="RefSeq" id="WP_013537115.1">
    <property type="nucleotide sequence ID" value="NC_014926.1"/>
</dbReference>
<reference evidence="9" key="1">
    <citation type="submission" date="2011-01" db="EMBL/GenBank/DDBJ databases">
        <title>Complete sequence of chromosome of Thermovibrio ammonificans HB-1.</title>
        <authorList>
            <consortium name="US DOE Joint Genome Institute"/>
            <person name="Lucas S."/>
            <person name="Copeland A."/>
            <person name="Lapidus A."/>
            <person name="Cheng J.-F."/>
            <person name="Goodwin L."/>
            <person name="Pitluck S."/>
            <person name="Davenport K."/>
            <person name="Detter J.C."/>
            <person name="Han C."/>
            <person name="Tapia R."/>
            <person name="Land M."/>
            <person name="Hauser L."/>
            <person name="Kyrpides N."/>
            <person name="Ivanova N."/>
            <person name="Ovchinnikova G."/>
            <person name="Vetriani C."/>
            <person name="Woyke T."/>
        </authorList>
    </citation>
    <scope>NUCLEOTIDE SEQUENCE [LARGE SCALE GENOMIC DNA]</scope>
    <source>
        <strain evidence="9">HB-1</strain>
    </source>
</reference>
<dbReference type="Proteomes" id="UP000006362">
    <property type="component" value="Chromosome"/>
</dbReference>
<dbReference type="PRINTS" id="PR00335">
    <property type="entry name" value="KUPTAKETRKA"/>
</dbReference>
<dbReference type="InterPro" id="IPR036291">
    <property type="entry name" value="NAD(P)-bd_dom_sf"/>
</dbReference>
<proteinExistence type="predicted"/>
<evidence type="ECO:0000259" key="7">
    <source>
        <dbReference type="PROSITE" id="PS51201"/>
    </source>
</evidence>
<evidence type="ECO:0000256" key="3">
    <source>
        <dbReference type="ARBA" id="ARBA00022538"/>
    </source>
</evidence>
<evidence type="ECO:0000313" key="10">
    <source>
        <dbReference type="Proteomes" id="UP000006362"/>
    </source>
</evidence>
<feature type="domain" description="RCK C-terminal" evidence="8">
    <location>
        <begin position="136"/>
        <end position="220"/>
    </location>
</feature>
<evidence type="ECO:0000256" key="2">
    <source>
        <dbReference type="ARBA" id="ARBA00022448"/>
    </source>
</evidence>
<dbReference type="AlphaFoldDB" id="E8T4R7"/>
<protein>
    <recommendedName>
        <fullName evidence="1">Trk system potassium uptake protein TrkA</fullName>
    </recommendedName>
</protein>
<dbReference type="HOGENOM" id="CLU_046525_0_3_0"/>
<feature type="domain" description="RCK N-terminal" evidence="7">
    <location>
        <begin position="225"/>
        <end position="345"/>
    </location>
</feature>
<dbReference type="SUPFAM" id="SSF51735">
    <property type="entry name" value="NAD(P)-binding Rossmann-fold domains"/>
    <property type="match status" value="2"/>
</dbReference>
<dbReference type="Gene3D" id="3.40.50.720">
    <property type="entry name" value="NAD(P)-binding Rossmann-like Domain"/>
    <property type="match status" value="2"/>
</dbReference>
<dbReference type="PANTHER" id="PTHR43833:SF5">
    <property type="entry name" value="TRK SYSTEM POTASSIUM UPTAKE PROTEIN TRKA"/>
    <property type="match status" value="1"/>
</dbReference>
<keyword evidence="4" id="KW-0630">Potassium</keyword>
<name>E8T4R7_THEA1</name>